<dbReference type="InterPro" id="IPR013783">
    <property type="entry name" value="Ig-like_fold"/>
</dbReference>
<dbReference type="PROSITE" id="PS50853">
    <property type="entry name" value="FN3"/>
    <property type="match status" value="2"/>
</dbReference>
<proteinExistence type="predicted"/>
<dbReference type="InterPro" id="IPR034641">
    <property type="entry name" value="RGL11"/>
</dbReference>
<dbReference type="InterPro" id="IPR049366">
    <property type="entry name" value="RGL11_C"/>
</dbReference>
<feature type="chain" id="PRO_5039521851" evidence="1">
    <location>
        <begin position="22"/>
        <end position="1073"/>
    </location>
</feature>
<dbReference type="Pfam" id="PF18370">
    <property type="entry name" value="RGI_lyase"/>
    <property type="match status" value="1"/>
</dbReference>
<evidence type="ECO:0000313" key="3">
    <source>
        <dbReference type="EMBL" id="SDZ31399.1"/>
    </source>
</evidence>
<evidence type="ECO:0000256" key="1">
    <source>
        <dbReference type="SAM" id="SignalP"/>
    </source>
</evidence>
<feature type="signal peptide" evidence="1">
    <location>
        <begin position="1"/>
        <end position="21"/>
    </location>
</feature>
<dbReference type="PANTHER" id="PTHR43118:SF1">
    <property type="entry name" value="RHAMNOGALACTURONAN LYASE (EUROFUNG)"/>
    <property type="match status" value="1"/>
</dbReference>
<dbReference type="STRING" id="1503961.SAMN05421736_109157"/>
<dbReference type="Proteomes" id="UP000198935">
    <property type="component" value="Unassembled WGS sequence"/>
</dbReference>
<keyword evidence="4" id="KW-1185">Reference proteome</keyword>
<feature type="domain" description="Fibronectin type-III" evidence="2">
    <location>
        <begin position="178"/>
        <end position="268"/>
    </location>
</feature>
<dbReference type="SMART" id="SM00060">
    <property type="entry name" value="FN3"/>
    <property type="match status" value="2"/>
</dbReference>
<sequence length="1073" mass="117808">MLKNFSIFIIFSILFPLFTAAGALTKSNVAAEAEDNARLARLFFDFGNASSPVEDGYYQVTNTMIYTPERGYGISESVAERDRGGPDDLRRDFILANGFHFYVDVPNGDYHLKIIAGDTIAFNRTGITINGDEKGSISSSAGQFAEFTDIVTVEDGQMDVRLTNDGRINGLEIVPLSAPEELQVVEKTVYPDSSVTLSWQEVEGATSYNVYRKEDGEFQQIGNTKEPRFTDDTAELGLTYMYAVTQISEAKIESAKSSEVTVQMVDEAVAPAEPPTGLRLVKAAADRVELQWKAVDGAVKYYVYRAKYEHRSYELVGVTEDTSFTDDDVLTNIPFYYKVAAVNVGGLSEKSSAFQSPVTKVNIRQMEALTRSPVAVNVADGVYLGWRMLGTDPESVAFDIYRDGVKINAEPIKTSTNFLDPDGTEDAVYHIRALNVANQAKTEEFHVWSEQYLSIPLNKPEGGVTPDGVAYTYSANDASVGDLTGDGNYEIILKWDPSNSKDNSQSGYTGNVYIDAYKLDGTKLWRIDLGRNIRAGAHYTQFLVYDFDGNGKAEVVFKTADGTIDGEGRVIGDPDADYRNSAGYILEGPEFLTVFDGETGKALTTTDYYPPRGNVSDWGDGYGNRVDRFLAGVAYLDGERPSIVMARGYYTRTVLAAYNWRDGELTQEWVFDSNDPGNGGYAGQGNHSLAVADVDGDGKDEIIYGAMVVDHDGTGLYTTGWGHGDANHVSNLNPNRPGMEIYQVHESAGSPVGFGIRDAETGELLWGVRTGTDVGRGLAADIDPRYAGTELWASASWDGSSGGSGLYTVEGERITNTTPRSINHAVWWTGDLLRELLDHSFDPSTDPHGVGKIDKWNWETEQLETIFVPEGTRSNNWTKGNPSLQADLFGDWREEVIWPTADSTELRIYTTTDVTEHRIYTLMHDPVYRLSIAWQNVAYNQPPHTGFFLGHGMEAPPVPYIHSGEVVPVDVWVTPKTLHLKSSGGKNAFTVKLNVPAGVTVDAPTVKVNVNGTTVFADVSKNKQKGNQLTVKLHRQAVIDALDHHNGDIELTITGYSTTGTMLIGKDTVMVKR</sequence>
<dbReference type="AlphaFoldDB" id="A0A1H3S2K3"/>
<dbReference type="Pfam" id="PF21348">
    <property type="entry name" value="RGL11_C"/>
    <property type="match status" value="1"/>
</dbReference>
<gene>
    <name evidence="3" type="ORF">SAMN05421736_109157</name>
</gene>
<dbReference type="Gene3D" id="2.60.40.10">
    <property type="entry name" value="Immunoglobulins"/>
    <property type="match status" value="3"/>
</dbReference>
<dbReference type="OrthoDB" id="9802318at2"/>
<dbReference type="InterPro" id="IPR028994">
    <property type="entry name" value="Integrin_alpha_N"/>
</dbReference>
<dbReference type="SUPFAM" id="SSF49785">
    <property type="entry name" value="Galactose-binding domain-like"/>
    <property type="match status" value="1"/>
</dbReference>
<dbReference type="InterPro" id="IPR003961">
    <property type="entry name" value="FN3_dom"/>
</dbReference>
<dbReference type="CDD" id="cd00063">
    <property type="entry name" value="FN3"/>
    <property type="match status" value="1"/>
</dbReference>
<dbReference type="InterPro" id="IPR008979">
    <property type="entry name" value="Galactose-bd-like_sf"/>
</dbReference>
<dbReference type="InterPro" id="IPR036116">
    <property type="entry name" value="FN3_sf"/>
</dbReference>
<dbReference type="CDD" id="cd10318">
    <property type="entry name" value="RGL11"/>
    <property type="match status" value="1"/>
</dbReference>
<dbReference type="SUPFAM" id="SSF49265">
    <property type="entry name" value="Fibronectin type III"/>
    <property type="match status" value="1"/>
</dbReference>
<dbReference type="EMBL" id="FNPI01000009">
    <property type="protein sequence ID" value="SDZ31399.1"/>
    <property type="molecule type" value="Genomic_DNA"/>
</dbReference>
<dbReference type="InterPro" id="IPR041624">
    <property type="entry name" value="RGI_lyase"/>
</dbReference>
<dbReference type="PANTHER" id="PTHR43118">
    <property type="entry name" value="RHAMNOGALACTURONAN LYASE (EUROFUNG)"/>
    <property type="match status" value="1"/>
</dbReference>
<keyword evidence="1" id="KW-0732">Signal</keyword>
<evidence type="ECO:0000313" key="4">
    <source>
        <dbReference type="Proteomes" id="UP000198935"/>
    </source>
</evidence>
<protein>
    <submittedName>
        <fullName evidence="3">Fibronectin type 3 domain-containing protein</fullName>
    </submittedName>
</protein>
<evidence type="ECO:0000259" key="2">
    <source>
        <dbReference type="PROSITE" id="PS50853"/>
    </source>
</evidence>
<organism evidence="3 4">
    <name type="scientific">Evansella caseinilytica</name>
    <dbReference type="NCBI Taxonomy" id="1503961"/>
    <lineage>
        <taxon>Bacteria</taxon>
        <taxon>Bacillati</taxon>
        <taxon>Bacillota</taxon>
        <taxon>Bacilli</taxon>
        <taxon>Bacillales</taxon>
        <taxon>Bacillaceae</taxon>
        <taxon>Evansella</taxon>
    </lineage>
</organism>
<dbReference type="Gene3D" id="2.60.120.430">
    <property type="entry name" value="Galactose-binding lectin"/>
    <property type="match status" value="1"/>
</dbReference>
<name>A0A1H3S2K3_9BACI</name>
<accession>A0A1H3S2K3</accession>
<reference evidence="4" key="1">
    <citation type="submission" date="2016-10" db="EMBL/GenBank/DDBJ databases">
        <authorList>
            <person name="Varghese N."/>
            <person name="Submissions S."/>
        </authorList>
    </citation>
    <scope>NUCLEOTIDE SEQUENCE [LARGE SCALE GENOMIC DNA]</scope>
    <source>
        <strain evidence="4">SP</strain>
    </source>
</reference>
<dbReference type="SUPFAM" id="SSF69318">
    <property type="entry name" value="Integrin alpha N-terminal domain"/>
    <property type="match status" value="1"/>
</dbReference>
<feature type="domain" description="Fibronectin type-III" evidence="2">
    <location>
        <begin position="274"/>
        <end position="362"/>
    </location>
</feature>